<sequence length="94" mass="9772">MDPSSQNATPVDGQGSNPSGQTETNRSIPSEPAPVRLQRSRSASDLSNLGTAAPAARSGVDSTNPNTGTPVGGNPYIWIRPEIRPPGPIHSNWA</sequence>
<comment type="caution">
    <text evidence="2">The sequence shown here is derived from an EMBL/GenBank/DDBJ whole genome shotgun (WGS) entry which is preliminary data.</text>
</comment>
<dbReference type="AlphaFoldDB" id="A0A6D2IU78"/>
<accession>A0A6D2IU78</accession>
<name>A0A6D2IU78_9BRAS</name>
<feature type="compositionally biased region" description="Polar residues" evidence="1">
    <location>
        <begin position="60"/>
        <end position="69"/>
    </location>
</feature>
<keyword evidence="3" id="KW-1185">Reference proteome</keyword>
<evidence type="ECO:0000313" key="3">
    <source>
        <dbReference type="Proteomes" id="UP000467841"/>
    </source>
</evidence>
<dbReference type="Proteomes" id="UP000467841">
    <property type="component" value="Unassembled WGS sequence"/>
</dbReference>
<evidence type="ECO:0000256" key="1">
    <source>
        <dbReference type="SAM" id="MobiDB-lite"/>
    </source>
</evidence>
<gene>
    <name evidence="2" type="ORF">MERR_LOCUS17352</name>
</gene>
<protein>
    <submittedName>
        <fullName evidence="2">Uncharacterized protein</fullName>
    </submittedName>
</protein>
<feature type="compositionally biased region" description="Polar residues" evidence="1">
    <location>
        <begin position="1"/>
        <end position="28"/>
    </location>
</feature>
<organism evidence="2 3">
    <name type="scientific">Microthlaspi erraticum</name>
    <dbReference type="NCBI Taxonomy" id="1685480"/>
    <lineage>
        <taxon>Eukaryota</taxon>
        <taxon>Viridiplantae</taxon>
        <taxon>Streptophyta</taxon>
        <taxon>Embryophyta</taxon>
        <taxon>Tracheophyta</taxon>
        <taxon>Spermatophyta</taxon>
        <taxon>Magnoliopsida</taxon>
        <taxon>eudicotyledons</taxon>
        <taxon>Gunneridae</taxon>
        <taxon>Pentapetalae</taxon>
        <taxon>rosids</taxon>
        <taxon>malvids</taxon>
        <taxon>Brassicales</taxon>
        <taxon>Brassicaceae</taxon>
        <taxon>Coluteocarpeae</taxon>
        <taxon>Microthlaspi</taxon>
    </lineage>
</organism>
<proteinExistence type="predicted"/>
<feature type="region of interest" description="Disordered" evidence="1">
    <location>
        <begin position="1"/>
        <end position="94"/>
    </location>
</feature>
<evidence type="ECO:0000313" key="2">
    <source>
        <dbReference type="EMBL" id="CAA7030117.1"/>
    </source>
</evidence>
<feature type="compositionally biased region" description="Polar residues" evidence="1">
    <location>
        <begin position="40"/>
        <end position="50"/>
    </location>
</feature>
<reference evidence="2" key="1">
    <citation type="submission" date="2020-01" db="EMBL/GenBank/DDBJ databases">
        <authorList>
            <person name="Mishra B."/>
        </authorList>
    </citation>
    <scope>NUCLEOTIDE SEQUENCE [LARGE SCALE GENOMIC DNA]</scope>
</reference>
<dbReference type="EMBL" id="CACVBM020001091">
    <property type="protein sequence ID" value="CAA7030117.1"/>
    <property type="molecule type" value="Genomic_DNA"/>
</dbReference>